<name>A0AC61QJ87_9BACT</name>
<accession>A0AC61QJ87</accession>
<organism evidence="1 2">
    <name type="scientific">Candidatus Syntrophosphaera thermopropionivorans</name>
    <dbReference type="NCBI Taxonomy" id="2593015"/>
    <lineage>
        <taxon>Bacteria</taxon>
        <taxon>Pseudomonadati</taxon>
        <taxon>Candidatus Cloacimonadota</taxon>
        <taxon>Candidatus Cloacimonadia</taxon>
        <taxon>Candidatus Cloacimonadales</taxon>
        <taxon>Candidatus Cloacimonadaceae</taxon>
        <taxon>Candidatus Syntrophosphaera</taxon>
    </lineage>
</organism>
<sequence length="593" mass="68158">MIDNLGNLKRTDYCGDLRSKDIGKDVTLMGWVNSRRDLGGLIFIDLRDIKGMIQVVIHPEEKESFSKAERLRLEYVVAAKGKVVARTPENVNMNIPTGNIEIKAEEIYLLNDCEPLPIQLNEAALAEEDLRLKYRYLDLRRPSLQKNILMRHQIMQTMRNFLSQEGFYEIETPILMKSTPEGARDYLVPSRIYPGKFYALPQSPQMFKQLLMIAGFDRYFQLARCFRDEDLRADRQPEFTQLDIEMSFVTQEQIFDLLERLMHTLFSEVLNIELPIPFTRLTYREAMDRFGCDKPDLRFALELSDLTSALQNTQFQVFRSAIQQGAVIKALCIPDGANYSRSKQDELISVAKHQGGKGIAFAKVTEKGLESGISKFLTEEESKAIIELTQANPGDLIAIVADNYDMTSKVLAALRNTIAEWQNLIPDNTFCFVWITDFPLFQYNAEEKRWEPAHHMFTLPREEHIHWLYEPDKYGQIIGQLYDLVCNGVELSSGSIRCHRYDLQRRIFDILGLSEQELNERFGFFLEALKYGTPPHGGIAPGLDRLVMIMTRAESIRDVIAFPKTLKATDLMCGAPSEVSEEQWKELHLKPGE</sequence>
<dbReference type="EC" id="6.1.1.12" evidence="1"/>
<protein>
    <submittedName>
        <fullName evidence="1">Aspartate--tRNA ligase</fullName>
        <ecNumber evidence="1">6.1.1.12</ecNumber>
    </submittedName>
</protein>
<keyword evidence="2" id="KW-1185">Reference proteome</keyword>
<evidence type="ECO:0000313" key="2">
    <source>
        <dbReference type="Proteomes" id="UP000294588"/>
    </source>
</evidence>
<evidence type="ECO:0000313" key="1">
    <source>
        <dbReference type="EMBL" id="TDF73081.1"/>
    </source>
</evidence>
<comment type="caution">
    <text evidence="1">The sequence shown here is derived from an EMBL/GenBank/DDBJ whole genome shotgun (WGS) entry which is preliminary data.</text>
</comment>
<dbReference type="Proteomes" id="UP000294588">
    <property type="component" value="Unassembled WGS sequence"/>
</dbReference>
<reference evidence="1" key="1">
    <citation type="submission" date="2019-03" db="EMBL/GenBank/DDBJ databases">
        <title>Candidatus Syntrophosphaera thermopropionivorans: a novel player in syntrophic propionate oxidation during anaerobic digestion.</title>
        <authorList>
            <person name="Dyksma S."/>
        </authorList>
    </citation>
    <scope>NUCLEOTIDE SEQUENCE</scope>
    <source>
        <strain evidence="1">W5</strain>
    </source>
</reference>
<gene>
    <name evidence="1" type="primary">aspS</name>
    <name evidence="1" type="ORF">E0946_04160</name>
</gene>
<dbReference type="EMBL" id="SMOG01000009">
    <property type="protein sequence ID" value="TDF73081.1"/>
    <property type="molecule type" value="Genomic_DNA"/>
</dbReference>
<keyword evidence="1" id="KW-0436">Ligase</keyword>
<proteinExistence type="predicted"/>